<keyword evidence="1" id="KW-0433">Leucine-rich repeat</keyword>
<dbReference type="PANTHER" id="PTHR24366">
    <property type="entry name" value="IG(IMMUNOGLOBULIN) AND LRR(LEUCINE RICH REPEAT) DOMAINS"/>
    <property type="match status" value="1"/>
</dbReference>
<feature type="transmembrane region" description="Helical" evidence="4">
    <location>
        <begin position="805"/>
        <end position="827"/>
    </location>
</feature>
<evidence type="ECO:0000313" key="6">
    <source>
        <dbReference type="Proteomes" id="UP000274429"/>
    </source>
</evidence>
<keyword evidence="4" id="KW-0472">Membrane</keyword>
<evidence type="ECO:0000256" key="4">
    <source>
        <dbReference type="SAM" id="Phobius"/>
    </source>
</evidence>
<dbReference type="InterPro" id="IPR032675">
    <property type="entry name" value="LRR_dom_sf"/>
</dbReference>
<accession>A0A0R3X5L9</accession>
<proteinExistence type="predicted"/>
<dbReference type="Pfam" id="PF13855">
    <property type="entry name" value="LRR_8"/>
    <property type="match status" value="1"/>
</dbReference>
<dbReference type="InterPro" id="IPR001611">
    <property type="entry name" value="Leu-rich_rpt"/>
</dbReference>
<name>A0A0R3X5L9_HYDTA</name>
<gene>
    <name evidence="5" type="ORF">TTAC_LOCUS8757</name>
</gene>
<sequence length="1050" mass="119639">MCALGEATNAMKQHLGTFLSITNSLLLFILPSQVLSFNTTRKHFTLWNLHGAQSFYPCRFIQSSSDSDIIDTIECDREASNILENSIPTIHPEGRVVREIRIFAGRRLNALPRKAFERVGADLQKLVIQGGDIRVIRREALLGLTELEVLEIRNAPSAGNRWSNNGLAGRLFTADGELKHLKKLRRLVLENVDLSDGLVAYAFYDISRRLSEVEMIGNNLATINPYTFEKSECCRSLRRLSLEGQNASLNWLDNAYRWARDLGGVTLLSLSGNNITNRTLDFGYSLNSKLRALKIENCFLTEISDDLLSKFKALEEIYVGKNSFTIISDQEATERLRGLRRLTSLSKISLHGNKRLIYRQPTWFRKSGIKELDYSKSLLRRIGGRELPAGLQRLHLESTFLEEIDPEWTAEMPHFSHLYLNASYIKGVKINGVEGDWQAALEALKDQLKVLGLSQCQIISQSLKPDIGDEFHISGLRLGLNKLQKLERLDLSGNYITHIPQDAFHNLSQLTSLNLSNNHLQTLLSLGHGVMRSKNSPSIQQLDLTNNALSSVLRSSPSLGFNTSLQHLLADGVEIQLGGNPLICDCRLRWLSENRIKVDNFTCTGRNRLTGSGFHKVTEEELVNEHNCIERDFSDAPNPTYPFRPVRVFGYDRRLKKVHFAVKGRALKSAWSNIAKTTPPRSAIALQKLLAKLNNLTPEIISKLQENYLVFEVAYWPVGEMREMEGRLEWQVVEEELMQIEEREYVFAIQPINVARPHTVCFRNALERRNTARSTLCQIFQPSELAMPAVINVSVDRVDHVHAPLWLVVLATASVVIFIISMFWLCIRYRSCCRRRRMEKRQKREVSSATTSNELPRYTGYDMQKENTYDKLENYYLENSLPNLTVVDERPELPRRVRRYRNLTQTLETGTGSLGDLTGMQWFAQRKVQTHQPPVTRRIYERRLTNKSPLTGPKLPRPVTYQHPTTVATQLLLDENGYVKMNAESDEYVEARPEKRIRRQTEGEEGEDARMLDSYILGVSRAALLRQKSAPQSAPMTGTPEPWTSPKPSL</sequence>
<dbReference type="PANTHER" id="PTHR24366:SF171">
    <property type="entry name" value="LEUCINE RICH REPEAT NEURONAL 4"/>
    <property type="match status" value="1"/>
</dbReference>
<dbReference type="WBParaSite" id="TTAC_0000877201-mRNA-1">
    <property type="protein sequence ID" value="TTAC_0000877201-mRNA-1"/>
    <property type="gene ID" value="TTAC_0000877201"/>
</dbReference>
<keyword evidence="6" id="KW-1185">Reference proteome</keyword>
<dbReference type="Gene3D" id="3.80.10.10">
    <property type="entry name" value="Ribonuclease Inhibitor"/>
    <property type="match status" value="2"/>
</dbReference>
<dbReference type="SMART" id="SM00369">
    <property type="entry name" value="LRR_TYP"/>
    <property type="match status" value="2"/>
</dbReference>
<reference evidence="7" key="1">
    <citation type="submission" date="2017-02" db="UniProtKB">
        <authorList>
            <consortium name="WormBaseParasite"/>
        </authorList>
    </citation>
    <scope>IDENTIFICATION</scope>
</reference>
<feature type="region of interest" description="Disordered" evidence="3">
    <location>
        <begin position="1026"/>
        <end position="1050"/>
    </location>
</feature>
<organism evidence="7">
    <name type="scientific">Hydatigena taeniaeformis</name>
    <name type="common">Feline tapeworm</name>
    <name type="synonym">Taenia taeniaeformis</name>
    <dbReference type="NCBI Taxonomy" id="6205"/>
    <lineage>
        <taxon>Eukaryota</taxon>
        <taxon>Metazoa</taxon>
        <taxon>Spiralia</taxon>
        <taxon>Lophotrochozoa</taxon>
        <taxon>Platyhelminthes</taxon>
        <taxon>Cestoda</taxon>
        <taxon>Eucestoda</taxon>
        <taxon>Cyclophyllidea</taxon>
        <taxon>Taeniidae</taxon>
        <taxon>Hydatigera</taxon>
    </lineage>
</organism>
<evidence type="ECO:0000256" key="1">
    <source>
        <dbReference type="ARBA" id="ARBA00022614"/>
    </source>
</evidence>
<keyword evidence="2" id="KW-0677">Repeat</keyword>
<protein>
    <submittedName>
        <fullName evidence="7">LRRCT domain-containing protein</fullName>
    </submittedName>
</protein>
<reference evidence="5 6" key="2">
    <citation type="submission" date="2018-11" db="EMBL/GenBank/DDBJ databases">
        <authorList>
            <consortium name="Pathogen Informatics"/>
        </authorList>
    </citation>
    <scope>NUCLEOTIDE SEQUENCE [LARGE SCALE GENOMIC DNA]</scope>
</reference>
<evidence type="ECO:0000313" key="7">
    <source>
        <dbReference type="WBParaSite" id="TTAC_0000877201-mRNA-1"/>
    </source>
</evidence>
<dbReference type="OrthoDB" id="6266570at2759"/>
<dbReference type="AlphaFoldDB" id="A0A0R3X5L9"/>
<dbReference type="Proteomes" id="UP000274429">
    <property type="component" value="Unassembled WGS sequence"/>
</dbReference>
<dbReference type="EMBL" id="UYWX01020578">
    <property type="protein sequence ID" value="VDM33399.1"/>
    <property type="molecule type" value="Genomic_DNA"/>
</dbReference>
<evidence type="ECO:0000256" key="2">
    <source>
        <dbReference type="ARBA" id="ARBA00022737"/>
    </source>
</evidence>
<keyword evidence="4" id="KW-0812">Transmembrane</keyword>
<evidence type="ECO:0000313" key="5">
    <source>
        <dbReference type="EMBL" id="VDM33399.1"/>
    </source>
</evidence>
<dbReference type="STRING" id="6205.A0A0R3X5L9"/>
<dbReference type="InterPro" id="IPR003591">
    <property type="entry name" value="Leu-rich_rpt_typical-subtyp"/>
</dbReference>
<dbReference type="SUPFAM" id="SSF52058">
    <property type="entry name" value="L domain-like"/>
    <property type="match status" value="1"/>
</dbReference>
<evidence type="ECO:0000256" key="3">
    <source>
        <dbReference type="SAM" id="MobiDB-lite"/>
    </source>
</evidence>
<keyword evidence="4" id="KW-1133">Transmembrane helix</keyword>
<dbReference type="PROSITE" id="PS51450">
    <property type="entry name" value="LRR"/>
    <property type="match status" value="2"/>
</dbReference>